<dbReference type="AlphaFoldDB" id="A0A812JKZ5"/>
<evidence type="ECO:0000313" key="3">
    <source>
        <dbReference type="Proteomes" id="UP000604046"/>
    </source>
</evidence>
<feature type="compositionally biased region" description="Polar residues" evidence="1">
    <location>
        <begin position="53"/>
        <end position="69"/>
    </location>
</feature>
<accession>A0A812JKZ5</accession>
<protein>
    <submittedName>
        <fullName evidence="2">Uncharacterized protein</fullName>
    </submittedName>
</protein>
<comment type="caution">
    <text evidence="2">The sequence shown here is derived from an EMBL/GenBank/DDBJ whole genome shotgun (WGS) entry which is preliminary data.</text>
</comment>
<dbReference type="EMBL" id="CAJNDS010000489">
    <property type="protein sequence ID" value="CAE7211464.1"/>
    <property type="molecule type" value="Genomic_DNA"/>
</dbReference>
<sequence length="94" mass="9784">MGAACCSEIDKAPGANQPAPVRSQPSLLPPLPGEAEQLRSPPCPPEEHVQAEASDTSGLASGDGDTQVSEMVDEVTAKEQRQQAKQVVKDFATA</sequence>
<gene>
    <name evidence="2" type="ORF">SNAT2548_LOCUS7109</name>
</gene>
<dbReference type="Proteomes" id="UP000604046">
    <property type="component" value="Unassembled WGS sequence"/>
</dbReference>
<organism evidence="2 3">
    <name type="scientific">Symbiodinium natans</name>
    <dbReference type="NCBI Taxonomy" id="878477"/>
    <lineage>
        <taxon>Eukaryota</taxon>
        <taxon>Sar</taxon>
        <taxon>Alveolata</taxon>
        <taxon>Dinophyceae</taxon>
        <taxon>Suessiales</taxon>
        <taxon>Symbiodiniaceae</taxon>
        <taxon>Symbiodinium</taxon>
    </lineage>
</organism>
<evidence type="ECO:0000313" key="2">
    <source>
        <dbReference type="EMBL" id="CAE7211464.1"/>
    </source>
</evidence>
<proteinExistence type="predicted"/>
<name>A0A812JKZ5_9DINO</name>
<keyword evidence="3" id="KW-1185">Reference proteome</keyword>
<feature type="region of interest" description="Disordered" evidence="1">
    <location>
        <begin position="1"/>
        <end position="94"/>
    </location>
</feature>
<evidence type="ECO:0000256" key="1">
    <source>
        <dbReference type="SAM" id="MobiDB-lite"/>
    </source>
</evidence>
<reference evidence="2" key="1">
    <citation type="submission" date="2021-02" db="EMBL/GenBank/DDBJ databases">
        <authorList>
            <person name="Dougan E. K."/>
            <person name="Rhodes N."/>
            <person name="Thang M."/>
            <person name="Chan C."/>
        </authorList>
    </citation>
    <scope>NUCLEOTIDE SEQUENCE</scope>
</reference>